<dbReference type="GO" id="GO:0030246">
    <property type="term" value="F:carbohydrate binding"/>
    <property type="evidence" value="ECO:0007669"/>
    <property type="project" value="TreeGrafter"/>
</dbReference>
<dbReference type="OrthoDB" id="2065670at2"/>
<evidence type="ECO:0000259" key="3">
    <source>
        <dbReference type="Pfam" id="PF13407"/>
    </source>
</evidence>
<dbReference type="GO" id="GO:0030288">
    <property type="term" value="C:outer membrane-bounded periplasmic space"/>
    <property type="evidence" value="ECO:0007669"/>
    <property type="project" value="TreeGrafter"/>
</dbReference>
<dbReference type="RefSeq" id="WP_109709220.1">
    <property type="nucleotide sequence ID" value="NZ_QGDS01000002.1"/>
</dbReference>
<dbReference type="Proteomes" id="UP000254051">
    <property type="component" value="Unassembled WGS sequence"/>
</dbReference>
<evidence type="ECO:0000256" key="2">
    <source>
        <dbReference type="ARBA" id="ARBA00007639"/>
    </source>
</evidence>
<comment type="subcellular location">
    <subcellularLocation>
        <location evidence="1">Cell envelope</location>
    </subcellularLocation>
</comment>
<dbReference type="EMBL" id="UHJJ01000002">
    <property type="protein sequence ID" value="SUQ13240.1"/>
    <property type="molecule type" value="Genomic_DNA"/>
</dbReference>
<dbReference type="AlphaFoldDB" id="A0A316A4H1"/>
<accession>A0A316A4H1</accession>
<evidence type="ECO:0000256" key="1">
    <source>
        <dbReference type="ARBA" id="ARBA00004196"/>
    </source>
</evidence>
<dbReference type="InterPro" id="IPR050555">
    <property type="entry name" value="Bact_Solute-Bind_Prot2"/>
</dbReference>
<organism evidence="4 5">
    <name type="scientific">Faecalicatena contorta</name>
    <dbReference type="NCBI Taxonomy" id="39482"/>
    <lineage>
        <taxon>Bacteria</taxon>
        <taxon>Bacillati</taxon>
        <taxon>Bacillota</taxon>
        <taxon>Clostridia</taxon>
        <taxon>Lachnospirales</taxon>
        <taxon>Lachnospiraceae</taxon>
        <taxon>Faecalicatena</taxon>
    </lineage>
</organism>
<evidence type="ECO:0000313" key="5">
    <source>
        <dbReference type="Proteomes" id="UP000254051"/>
    </source>
</evidence>
<dbReference type="PANTHER" id="PTHR30036:SF7">
    <property type="entry name" value="ABC TRANSPORTER PERIPLASMIC-BINDING PROTEIN YPHF"/>
    <property type="match status" value="1"/>
</dbReference>
<sequence length="323" mass="35521">MTLKKKIIILVLSACGVAGIVIFSTNPQQIKGEEVYQISYIHRGEIPEESQQVILQGMEQASNAFNVELTAVNSGNRADANGQKALLEKEVENGADAILIEGIDDDGVRAELEKINAVIPVVEVKSRTGDGKDNKIIQIHADDYVIGQELGKSILKRLGPEEGVILVKSGTEYSDVAERYLGVKEIMDVSAVPVEEVDAGTDEVSRALMFTNLMANQSTRHIVAFSSPELEALGKAKQENPDFKDISIYGTGNTNQIINYLESGTIQVIGVSNEYSIGYLSVRNAVMKLNEEEIEKNQIKYSIIDASQIYKKENQRLLFPFVQ</sequence>
<dbReference type="Gene3D" id="3.40.50.2300">
    <property type="match status" value="2"/>
</dbReference>
<name>A0A316A4H1_9FIRM</name>
<evidence type="ECO:0000313" key="4">
    <source>
        <dbReference type="EMBL" id="SUQ13240.1"/>
    </source>
</evidence>
<dbReference type="Pfam" id="PF13407">
    <property type="entry name" value="Peripla_BP_4"/>
    <property type="match status" value="1"/>
</dbReference>
<dbReference type="SUPFAM" id="SSF53822">
    <property type="entry name" value="Periplasmic binding protein-like I"/>
    <property type="match status" value="1"/>
</dbReference>
<keyword evidence="4" id="KW-0813">Transport</keyword>
<gene>
    <name evidence="4" type="ORF">SAMN05216529_102458</name>
</gene>
<dbReference type="PANTHER" id="PTHR30036">
    <property type="entry name" value="D-XYLOSE-BINDING PERIPLASMIC PROTEIN"/>
    <property type="match status" value="1"/>
</dbReference>
<dbReference type="InterPro" id="IPR028082">
    <property type="entry name" value="Peripla_BP_I"/>
</dbReference>
<proteinExistence type="inferred from homology"/>
<reference evidence="5" key="1">
    <citation type="submission" date="2017-07" db="EMBL/GenBank/DDBJ databases">
        <authorList>
            <person name="Varghese N."/>
            <person name="Submissions S."/>
        </authorList>
    </citation>
    <scope>NUCLEOTIDE SEQUENCE [LARGE SCALE GENOMIC DNA]</scope>
    <source>
        <strain evidence="5">NLAE-zl-C134</strain>
    </source>
</reference>
<dbReference type="InterPro" id="IPR025997">
    <property type="entry name" value="SBP_2_dom"/>
</dbReference>
<keyword evidence="5" id="KW-1185">Reference proteome</keyword>
<comment type="similarity">
    <text evidence="2">Belongs to the bacterial solute-binding protein 2 family.</text>
</comment>
<keyword evidence="4" id="KW-0762">Sugar transport</keyword>
<feature type="domain" description="Periplasmic binding protein" evidence="3">
    <location>
        <begin position="54"/>
        <end position="292"/>
    </location>
</feature>
<protein>
    <submittedName>
        <fullName evidence="4">ABC-type sugar transport system, substrate-binding protein, contains N-terminal xre family HTH domain</fullName>
    </submittedName>
</protein>